<protein>
    <submittedName>
        <fullName evidence="2">Uncharacterized protein</fullName>
    </submittedName>
</protein>
<evidence type="ECO:0000313" key="2">
    <source>
        <dbReference type="EMBL" id="KHT65456.1"/>
    </source>
</evidence>
<dbReference type="AlphaFoldDB" id="A0A0B9H3G3"/>
<name>A0A0B9H3G3_9GAMM</name>
<evidence type="ECO:0000256" key="1">
    <source>
        <dbReference type="SAM" id="SignalP"/>
    </source>
</evidence>
<evidence type="ECO:0000313" key="3">
    <source>
        <dbReference type="Proteomes" id="UP000031278"/>
    </source>
</evidence>
<dbReference type="Proteomes" id="UP000031278">
    <property type="component" value="Unassembled WGS sequence"/>
</dbReference>
<gene>
    <name evidence="2" type="ORF">RJ45_01060</name>
</gene>
<feature type="chain" id="PRO_5002128115" evidence="1">
    <location>
        <begin position="25"/>
        <end position="75"/>
    </location>
</feature>
<dbReference type="EMBL" id="JWLZ01000006">
    <property type="protein sequence ID" value="KHT65456.1"/>
    <property type="molecule type" value="Genomic_DNA"/>
</dbReference>
<accession>A0A0B9H3G3</accession>
<comment type="caution">
    <text evidence="2">The sequence shown here is derived from an EMBL/GenBank/DDBJ whole genome shotgun (WGS) entry which is preliminary data.</text>
</comment>
<reference evidence="2 3" key="1">
    <citation type="submission" date="2014-12" db="EMBL/GenBank/DDBJ databases">
        <title>Genome sequencing of Photobacterium gaetbulicola AD005a.</title>
        <authorList>
            <person name="Adrian T.G.S."/>
            <person name="Chan K.G."/>
        </authorList>
    </citation>
    <scope>NUCLEOTIDE SEQUENCE [LARGE SCALE GENOMIC DNA]</scope>
    <source>
        <strain evidence="2 3">AD005a</strain>
    </source>
</reference>
<proteinExistence type="predicted"/>
<sequence length="75" mass="8704">MTLKTKLISIVSAILLFQTSMSYSSSGKKAKDCQKVNQKIESIQKKMRNGYTPKQGRKYHKQLNKLYKKQFESCL</sequence>
<organism evidence="2 3">
    <name type="scientific">Photobacterium gaetbulicola</name>
    <dbReference type="NCBI Taxonomy" id="1295392"/>
    <lineage>
        <taxon>Bacteria</taxon>
        <taxon>Pseudomonadati</taxon>
        <taxon>Pseudomonadota</taxon>
        <taxon>Gammaproteobacteria</taxon>
        <taxon>Vibrionales</taxon>
        <taxon>Vibrionaceae</taxon>
        <taxon>Photobacterium</taxon>
    </lineage>
</organism>
<feature type="signal peptide" evidence="1">
    <location>
        <begin position="1"/>
        <end position="24"/>
    </location>
</feature>
<keyword evidence="1" id="KW-0732">Signal</keyword>